<evidence type="ECO:0000259" key="3">
    <source>
        <dbReference type="PROSITE" id="PS51910"/>
    </source>
</evidence>
<dbReference type="Gene3D" id="3.20.20.80">
    <property type="entry name" value="Glycosidases"/>
    <property type="match status" value="1"/>
</dbReference>
<feature type="compositionally biased region" description="Basic and acidic residues" evidence="1">
    <location>
        <begin position="413"/>
        <end position="428"/>
    </location>
</feature>
<dbReference type="GO" id="GO:0008061">
    <property type="term" value="F:chitin binding"/>
    <property type="evidence" value="ECO:0007669"/>
    <property type="project" value="InterPro"/>
</dbReference>
<feature type="domain" description="GH18" evidence="3">
    <location>
        <begin position="97"/>
        <end position="408"/>
    </location>
</feature>
<dbReference type="Proteomes" id="UP000005710">
    <property type="component" value="Unassembled WGS sequence"/>
</dbReference>
<dbReference type="InterPro" id="IPR001223">
    <property type="entry name" value="Glyco_hydro18_cat"/>
</dbReference>
<keyword evidence="4" id="KW-0378">Hydrolase</keyword>
<organism evidence="4 5">
    <name type="scientific">Thermaerobacter subterraneus DSM 13965</name>
    <dbReference type="NCBI Taxonomy" id="867903"/>
    <lineage>
        <taxon>Bacteria</taxon>
        <taxon>Bacillati</taxon>
        <taxon>Bacillota</taxon>
        <taxon>Clostridia</taxon>
        <taxon>Eubacteriales</taxon>
        <taxon>Clostridiales Family XVII. Incertae Sedis</taxon>
        <taxon>Thermaerobacter</taxon>
    </lineage>
</organism>
<keyword evidence="2" id="KW-0472">Membrane</keyword>
<dbReference type="Gene3D" id="3.10.50.10">
    <property type="match status" value="1"/>
</dbReference>
<dbReference type="Pfam" id="PF00704">
    <property type="entry name" value="Glyco_hydro_18"/>
    <property type="match status" value="1"/>
</dbReference>
<evidence type="ECO:0000313" key="5">
    <source>
        <dbReference type="Proteomes" id="UP000005710"/>
    </source>
</evidence>
<evidence type="ECO:0000256" key="2">
    <source>
        <dbReference type="SAM" id="Phobius"/>
    </source>
</evidence>
<dbReference type="PANTHER" id="PTHR46066:SF2">
    <property type="entry name" value="CHITINASE DOMAIN-CONTAINING PROTEIN 1"/>
    <property type="match status" value="1"/>
</dbReference>
<dbReference type="GO" id="GO:0005975">
    <property type="term" value="P:carbohydrate metabolic process"/>
    <property type="evidence" value="ECO:0007669"/>
    <property type="project" value="InterPro"/>
</dbReference>
<dbReference type="EMBL" id="AENY02000005">
    <property type="protein sequence ID" value="EKP93617.1"/>
    <property type="molecule type" value="Genomic_DNA"/>
</dbReference>
<dbReference type="HOGENOM" id="CLU_037415_2_0_9"/>
<dbReference type="GO" id="GO:0016787">
    <property type="term" value="F:hydrolase activity"/>
    <property type="evidence" value="ECO:0007669"/>
    <property type="project" value="UniProtKB-KW"/>
</dbReference>
<dbReference type="AlphaFoldDB" id="K6PL88"/>
<keyword evidence="2" id="KW-1133">Transmembrane helix</keyword>
<reference evidence="4" key="1">
    <citation type="submission" date="2010-10" db="EMBL/GenBank/DDBJ databases">
        <authorList>
            <consortium name="US DOE Joint Genome Institute (JGI-PGF)"/>
            <person name="Lucas S."/>
            <person name="Copeland A."/>
            <person name="Lapidus A."/>
            <person name="Bruce D."/>
            <person name="Goodwin L."/>
            <person name="Pitluck S."/>
            <person name="Kyrpides N."/>
            <person name="Mavromatis K."/>
            <person name="Detter J.C."/>
            <person name="Han C."/>
            <person name="Land M."/>
            <person name="Hauser L."/>
            <person name="Markowitz V."/>
            <person name="Cheng J.-F."/>
            <person name="Hugenholtz P."/>
            <person name="Woyke T."/>
            <person name="Wu D."/>
            <person name="Pukall R."/>
            <person name="Wahrenburg C."/>
            <person name="Brambilla E."/>
            <person name="Klenk H.-P."/>
            <person name="Eisen J.A."/>
        </authorList>
    </citation>
    <scope>NUCLEOTIDE SEQUENCE [LARGE SCALE GENOMIC DNA]</scope>
    <source>
        <strain evidence="4">DSM 13965</strain>
    </source>
</reference>
<keyword evidence="2" id="KW-0812">Transmembrane</keyword>
<dbReference type="eggNOG" id="COG3858">
    <property type="taxonomic scope" value="Bacteria"/>
</dbReference>
<proteinExistence type="predicted"/>
<keyword evidence="5" id="KW-1185">Reference proteome</keyword>
<dbReference type="SUPFAM" id="SSF51445">
    <property type="entry name" value="(Trans)glycosidases"/>
    <property type="match status" value="1"/>
</dbReference>
<evidence type="ECO:0000313" key="4">
    <source>
        <dbReference type="EMBL" id="EKP93617.1"/>
    </source>
</evidence>
<name>K6PL88_9FIRM</name>
<dbReference type="PROSITE" id="PS51910">
    <property type="entry name" value="GH18_2"/>
    <property type="match status" value="1"/>
</dbReference>
<feature type="transmembrane region" description="Helical" evidence="2">
    <location>
        <begin position="44"/>
        <end position="62"/>
    </location>
</feature>
<dbReference type="InterPro" id="IPR017853">
    <property type="entry name" value="GH"/>
</dbReference>
<reference evidence="4" key="2">
    <citation type="submission" date="2012-10" db="EMBL/GenBank/DDBJ databases">
        <title>Improved high-quality draft of Thermaerobacter subterraneus C21, DSM 13965.</title>
        <authorList>
            <consortium name="DOE Joint Genome Institute"/>
            <person name="Eisen J."/>
            <person name="Huntemann M."/>
            <person name="Wei C.-L."/>
            <person name="Han J."/>
            <person name="Detter J.C."/>
            <person name="Han C."/>
            <person name="Tapia R."/>
            <person name="Chen A."/>
            <person name="Kyrpides N."/>
            <person name="Mavromatis K."/>
            <person name="Markowitz V."/>
            <person name="Szeto E."/>
            <person name="Ivanova N."/>
            <person name="Mikhailova N."/>
            <person name="Ovchinnikova G."/>
            <person name="Pagani I."/>
            <person name="Pati A."/>
            <person name="Goodwin L."/>
            <person name="Nordberg H.P."/>
            <person name="Cantor M.N."/>
            <person name="Hua S.X."/>
            <person name="Woyke T."/>
            <person name="Eisen J."/>
            <person name="Klenk H.-P."/>
        </authorList>
    </citation>
    <scope>NUCLEOTIDE SEQUENCE [LARGE SCALE GENOMIC DNA]</scope>
    <source>
        <strain evidence="4">DSM 13965</strain>
    </source>
</reference>
<dbReference type="SMART" id="SM00636">
    <property type="entry name" value="Glyco_18"/>
    <property type="match status" value="1"/>
</dbReference>
<sequence length="449" mass="50732">MGAAPGGVPFHSYETMPGGTRLGGPSLAAILRPESEVRVMRNRAWVWVLVAVLVGAGIWMAAGGDRNPVAKPRADRSNDNLQVPAKPAPRAKVPGQLFILGFYDETEEARGEDILATLRRHRNQIEYLSPFWYSVRADGSIVDRSDRDLRDFAARENIKLMPLFNNHEGTDAFLHDAGARRRAVTSIVRLVRQHAYGGVQIDFQLLEPRSRQELTTFLRELRQALPEDKAITVSVIPHRHQEDSTQHSKDAYSYKGLAQYARIVLMAYDRHGELTGPGPVSPLDWVGEVVAAAREDGVPADKIWLGIPAYGYDWAENRDRATPVPLREVRTLTRQRDIQVQRNEDGIPHFTYVDERGVRHTVWYEDEVSVARKVRLARRHNLYGVAIWRLGYEDEPYWRMLLRETGRTGMDMTPDRNQQRESENKDPDADPGEIQEGHPGNDPDGNGGT</sequence>
<accession>K6PL88</accession>
<evidence type="ECO:0000256" key="1">
    <source>
        <dbReference type="SAM" id="MobiDB-lite"/>
    </source>
</evidence>
<comment type="caution">
    <text evidence="4">The sequence shown here is derived from an EMBL/GenBank/DDBJ whole genome shotgun (WGS) entry which is preliminary data.</text>
</comment>
<protein>
    <submittedName>
        <fullName evidence="4">Glycosyl hydrolase</fullName>
    </submittedName>
</protein>
<gene>
    <name evidence="4" type="ORF">ThesuDRAFT_00211</name>
</gene>
<dbReference type="InterPro" id="IPR029070">
    <property type="entry name" value="Chitinase_insertion_sf"/>
</dbReference>
<dbReference type="InterPro" id="IPR011583">
    <property type="entry name" value="Chitinase_II/V-like_cat"/>
</dbReference>
<feature type="region of interest" description="Disordered" evidence="1">
    <location>
        <begin position="408"/>
        <end position="449"/>
    </location>
</feature>
<dbReference type="PANTHER" id="PTHR46066">
    <property type="entry name" value="CHITINASE DOMAIN-CONTAINING PROTEIN 1 FAMILY MEMBER"/>
    <property type="match status" value="1"/>
</dbReference>
<dbReference type="STRING" id="867903.ThesuDRAFT_00211"/>